<accession>A0A4P9XM89</accession>
<dbReference type="Proteomes" id="UP000271241">
    <property type="component" value="Unassembled WGS sequence"/>
</dbReference>
<feature type="region of interest" description="Disordered" evidence="1">
    <location>
        <begin position="208"/>
        <end position="228"/>
    </location>
</feature>
<proteinExistence type="predicted"/>
<dbReference type="OrthoDB" id="20839at2759"/>
<evidence type="ECO:0000256" key="1">
    <source>
        <dbReference type="SAM" id="MobiDB-lite"/>
    </source>
</evidence>
<feature type="region of interest" description="Disordered" evidence="1">
    <location>
        <begin position="266"/>
        <end position="301"/>
    </location>
</feature>
<sequence>MDGAFHRTADVAGGWVHAVCANWIPGVTLDKDNKAHVANVPVECWKQLLRDGTPGLLNATEVWRFVRETNRACAREVQFYIVFSGVVAQERLKDEATLCAFSDNVKRLDMAEDGEKARTLSPNVSTFEKAHTAADRWKNLPDLKSDDAFPLMAMEELASEDAISQDIGLMVHDSPVRPQLLQAQVEVVVPAVSIRSSSAAKVDAVASSSHQSAASTPTPAETVRTPGPCLRRSGNFDDAMAAAMLSEHSQVVLPDHITDTDAEQSVASDEDDTASVFSVDTNNGWTPRRRRRRHPGRARGGQVRRAIGPLICATCTAQMVGEHAHSGSGLRRSARIQHATPHRSSTDSAMLIWGRVCSRCGKVLL</sequence>
<reference evidence="3" key="1">
    <citation type="journal article" date="2018" name="Nat. Microbiol.">
        <title>Leveraging single-cell genomics to expand the fungal tree of life.</title>
        <authorList>
            <person name="Ahrendt S.R."/>
            <person name="Quandt C.A."/>
            <person name="Ciobanu D."/>
            <person name="Clum A."/>
            <person name="Salamov A."/>
            <person name="Andreopoulos B."/>
            <person name="Cheng J.F."/>
            <person name="Woyke T."/>
            <person name="Pelin A."/>
            <person name="Henrissat B."/>
            <person name="Reynolds N.K."/>
            <person name="Benny G.L."/>
            <person name="Smith M.E."/>
            <person name="James T.Y."/>
            <person name="Grigoriev I.V."/>
        </authorList>
    </citation>
    <scope>NUCLEOTIDE SEQUENCE [LARGE SCALE GENOMIC DNA]</scope>
    <source>
        <strain evidence="3">RSA 1356</strain>
    </source>
</reference>
<organism evidence="2 3">
    <name type="scientific">Thamnocephalis sphaerospora</name>
    <dbReference type="NCBI Taxonomy" id="78915"/>
    <lineage>
        <taxon>Eukaryota</taxon>
        <taxon>Fungi</taxon>
        <taxon>Fungi incertae sedis</taxon>
        <taxon>Zoopagomycota</taxon>
        <taxon>Zoopagomycotina</taxon>
        <taxon>Zoopagomycetes</taxon>
        <taxon>Zoopagales</taxon>
        <taxon>Sigmoideomycetaceae</taxon>
        <taxon>Thamnocephalis</taxon>
    </lineage>
</organism>
<protein>
    <submittedName>
        <fullName evidence="2">Uncharacterized protein</fullName>
    </submittedName>
</protein>
<evidence type="ECO:0000313" key="2">
    <source>
        <dbReference type="EMBL" id="RKP07014.1"/>
    </source>
</evidence>
<name>A0A4P9XM89_9FUNG</name>
<evidence type="ECO:0000313" key="3">
    <source>
        <dbReference type="Proteomes" id="UP000271241"/>
    </source>
</evidence>
<feature type="compositionally biased region" description="Low complexity" evidence="1">
    <location>
        <begin position="208"/>
        <end position="220"/>
    </location>
</feature>
<keyword evidence="3" id="KW-1185">Reference proteome</keyword>
<feature type="compositionally biased region" description="Polar residues" evidence="1">
    <location>
        <begin position="275"/>
        <end position="285"/>
    </location>
</feature>
<dbReference type="AlphaFoldDB" id="A0A4P9XM89"/>
<feature type="compositionally biased region" description="Basic residues" evidence="1">
    <location>
        <begin position="287"/>
        <end position="297"/>
    </location>
</feature>
<gene>
    <name evidence="2" type="ORF">THASP1DRAFT_24750</name>
</gene>
<dbReference type="EMBL" id="KZ992779">
    <property type="protein sequence ID" value="RKP07014.1"/>
    <property type="molecule type" value="Genomic_DNA"/>
</dbReference>